<dbReference type="EMBL" id="VOSK01000407">
    <property type="protein sequence ID" value="MPR30614.1"/>
    <property type="molecule type" value="Genomic_DNA"/>
</dbReference>
<dbReference type="Pfam" id="PF13538">
    <property type="entry name" value="UvrD_C_2"/>
    <property type="match status" value="1"/>
</dbReference>
<dbReference type="InterPro" id="IPR027785">
    <property type="entry name" value="UvrD-like_helicase_C"/>
</dbReference>
<keyword evidence="6" id="KW-1185">Reference proteome</keyword>
<evidence type="ECO:0000259" key="3">
    <source>
        <dbReference type="Pfam" id="PF13538"/>
    </source>
</evidence>
<proteinExistence type="predicted"/>
<dbReference type="GO" id="GO:0006310">
    <property type="term" value="P:DNA recombination"/>
    <property type="evidence" value="ECO:0007669"/>
    <property type="project" value="TreeGrafter"/>
</dbReference>
<evidence type="ECO:0000313" key="6">
    <source>
        <dbReference type="Proteomes" id="UP000403266"/>
    </source>
</evidence>
<dbReference type="GO" id="GO:0017116">
    <property type="term" value="F:single-stranded DNA helicase activity"/>
    <property type="evidence" value="ECO:0007669"/>
    <property type="project" value="TreeGrafter"/>
</dbReference>
<dbReference type="PANTHER" id="PTHR43788:SF6">
    <property type="entry name" value="DNA HELICASE B"/>
    <property type="match status" value="1"/>
</dbReference>
<feature type="domain" description="UvrD-like helicase C-terminal" evidence="3">
    <location>
        <begin position="560"/>
        <end position="606"/>
    </location>
</feature>
<sequence length="636" mass="68287">MEKGAMTCVGQEHGMTGLVRHLAEDQAFAGIGYAKAARLVEAFGADLPRLLSEGDPTPFVPIVGVATAATLIEAWRESQARNDIMVWLDENGLDSRLASRILRLWGADSARRIRKHPYALMALADWHAVDATAQRLGVALDDPARQVAAVEAVLYERLQRQHTWTIAREVEIRVGKLLRMPQEAARRAVALAEQVGAALPLRGGFQPAGAAMMEQYVTERILDMLEGPATDDLIAREVGNTELETWLDGTRGAIGVDLNEEQRAAVRLAVQSRFGLVLGGAGVGKTTVLRAVCAACESFGRVVHLMALAGRAAVRMREATGRPSSTIAAFLKACETDKVTLGPESLVVIDESSMVDLPNLYRLLRHLPDGCRLLLVGDEAQLGPIGFGLTLHAFTEIHAIPKVRLTRIYRHSEASGIPIVAASVRNGVLPSIPSRIDAGDGVILVPTVKAPTADDVVDIVATLGGFTDDLRILSPVKAGDSGTLALNASFHAIMSPGRSRFPGRAFALGEPVIYGKNDYRRDLRNGSLGTVVGVDRGVLTVDFDGGFHEFAGPALDELALAYAITVHKAQGSQFRNIVMPVVPTRILDRSLIYTALTRASERVVLVGQRDILENAVIAMSAAGQRETGFTLLSRSV</sequence>
<evidence type="ECO:0000256" key="1">
    <source>
        <dbReference type="ARBA" id="ARBA00022741"/>
    </source>
</evidence>
<comment type="caution">
    <text evidence="5">The sequence shown here is derived from an EMBL/GenBank/DDBJ whole genome shotgun (WGS) entry which is preliminary data.</text>
</comment>
<dbReference type="AlphaFoldDB" id="A0A5N7MWZ6"/>
<dbReference type="CDD" id="cd18809">
    <property type="entry name" value="SF1_C_RecD"/>
    <property type="match status" value="1"/>
</dbReference>
<accession>A0A5N7MWZ6</accession>
<dbReference type="Pfam" id="PF14490">
    <property type="entry name" value="HHH_RecD2"/>
    <property type="match status" value="1"/>
</dbReference>
<keyword evidence="1" id="KW-0547">Nucleotide-binding</keyword>
<feature type="domain" description="ATP-dependent RecD2 DNA helicase-like helix-hairpin-helix" evidence="4">
    <location>
        <begin position="78"/>
        <end position="159"/>
    </location>
</feature>
<dbReference type="Gene3D" id="3.40.50.300">
    <property type="entry name" value="P-loop containing nucleotide triphosphate hydrolases"/>
    <property type="match status" value="2"/>
</dbReference>
<keyword evidence="2" id="KW-0067">ATP-binding</keyword>
<dbReference type="InterPro" id="IPR050534">
    <property type="entry name" value="Coronavir_polyprotein_1ab"/>
</dbReference>
<evidence type="ECO:0000259" key="4">
    <source>
        <dbReference type="Pfam" id="PF14490"/>
    </source>
</evidence>
<evidence type="ECO:0000256" key="2">
    <source>
        <dbReference type="ARBA" id="ARBA00022840"/>
    </source>
</evidence>
<dbReference type="Proteomes" id="UP000403266">
    <property type="component" value="Unassembled WGS sequence"/>
</dbReference>
<dbReference type="Gene3D" id="2.30.30.940">
    <property type="match status" value="1"/>
</dbReference>
<organism evidence="5 6">
    <name type="scientific">Microvirga tunisiensis</name>
    <dbReference type="NCBI Taxonomy" id="2108360"/>
    <lineage>
        <taxon>Bacteria</taxon>
        <taxon>Pseudomonadati</taxon>
        <taxon>Pseudomonadota</taxon>
        <taxon>Alphaproteobacteria</taxon>
        <taxon>Hyphomicrobiales</taxon>
        <taxon>Methylobacteriaceae</taxon>
        <taxon>Microvirga</taxon>
    </lineage>
</organism>
<reference evidence="5 6" key="1">
    <citation type="journal article" date="2019" name="Syst. Appl. Microbiol.">
        <title>Microvirga tunisiensis sp. nov., a root nodule symbiotic bacterium isolated from Lupinus micranthus and L. luteus grown in Northern Tunisia.</title>
        <authorList>
            <person name="Msaddak A."/>
            <person name="Rejili M."/>
            <person name="Duran D."/>
            <person name="Mars M."/>
            <person name="Palacios J.M."/>
            <person name="Ruiz-Argueso T."/>
            <person name="Rey L."/>
            <person name="Imperial J."/>
        </authorList>
    </citation>
    <scope>NUCLEOTIDE SEQUENCE [LARGE SCALE GENOMIC DNA]</scope>
    <source>
        <strain evidence="5 6">Lmie10</strain>
    </source>
</reference>
<dbReference type="InterPro" id="IPR027417">
    <property type="entry name" value="P-loop_NTPase"/>
</dbReference>
<dbReference type="SUPFAM" id="SSF52540">
    <property type="entry name" value="P-loop containing nucleoside triphosphate hydrolases"/>
    <property type="match status" value="2"/>
</dbReference>
<dbReference type="PANTHER" id="PTHR43788">
    <property type="entry name" value="DNA2/NAM7 HELICASE FAMILY MEMBER"/>
    <property type="match status" value="1"/>
</dbReference>
<name>A0A5N7MWZ6_9HYPH</name>
<dbReference type="GO" id="GO:0005524">
    <property type="term" value="F:ATP binding"/>
    <property type="evidence" value="ECO:0007669"/>
    <property type="project" value="UniProtKB-KW"/>
</dbReference>
<dbReference type="CDD" id="cd17933">
    <property type="entry name" value="DEXSc_RecD-like"/>
    <property type="match status" value="1"/>
</dbReference>
<protein>
    <submittedName>
        <fullName evidence="5">AAA family ATPase</fullName>
    </submittedName>
</protein>
<dbReference type="OrthoDB" id="1826980at2"/>
<dbReference type="InterPro" id="IPR029493">
    <property type="entry name" value="RecD2-like_HHH"/>
</dbReference>
<evidence type="ECO:0000313" key="5">
    <source>
        <dbReference type="EMBL" id="MPR30614.1"/>
    </source>
</evidence>
<dbReference type="GO" id="GO:0009338">
    <property type="term" value="C:exodeoxyribonuclease V complex"/>
    <property type="evidence" value="ECO:0007669"/>
    <property type="project" value="TreeGrafter"/>
</dbReference>
<gene>
    <name evidence="5" type="ORF">FS320_37910</name>
</gene>
<dbReference type="Pfam" id="PF13604">
    <property type="entry name" value="AAA_30"/>
    <property type="match status" value="1"/>
</dbReference>
<dbReference type="Gene3D" id="1.10.10.2220">
    <property type="match status" value="1"/>
</dbReference>